<feature type="domain" description="SKP1 component dimerisation" evidence="4">
    <location>
        <begin position="137"/>
        <end position="174"/>
    </location>
</feature>
<evidence type="ECO:0000259" key="4">
    <source>
        <dbReference type="Pfam" id="PF01466"/>
    </source>
</evidence>
<feature type="region of interest" description="Disordered" evidence="3">
    <location>
        <begin position="1"/>
        <end position="22"/>
    </location>
</feature>
<feature type="compositionally biased region" description="Basic residues" evidence="3">
    <location>
        <begin position="268"/>
        <end position="280"/>
    </location>
</feature>
<dbReference type="InterPro" id="IPR001232">
    <property type="entry name" value="SKP1-like"/>
</dbReference>
<dbReference type="SUPFAM" id="SSF81382">
    <property type="entry name" value="Skp1 dimerisation domain-like"/>
    <property type="match status" value="1"/>
</dbReference>
<dbReference type="InterPro" id="IPR016897">
    <property type="entry name" value="SKP1"/>
</dbReference>
<comment type="caution">
    <text evidence="5">The sequence shown here is derived from an EMBL/GenBank/DDBJ whole genome shotgun (WGS) entry which is preliminary data.</text>
</comment>
<dbReference type="SMART" id="SM00512">
    <property type="entry name" value="Skp1"/>
    <property type="match status" value="1"/>
</dbReference>
<gene>
    <name evidence="5" type="ORF">WJX84_004724</name>
</gene>
<protein>
    <recommendedName>
        <fullName evidence="4">SKP1 component dimerisation domain-containing protein</fullName>
    </recommendedName>
</protein>
<reference evidence="5 6" key="1">
    <citation type="journal article" date="2024" name="Nat. Commun.">
        <title>Phylogenomics reveals the evolutionary origins of lichenization in chlorophyte algae.</title>
        <authorList>
            <person name="Puginier C."/>
            <person name="Libourel C."/>
            <person name="Otte J."/>
            <person name="Skaloud P."/>
            <person name="Haon M."/>
            <person name="Grisel S."/>
            <person name="Petersen M."/>
            <person name="Berrin J.G."/>
            <person name="Delaux P.M."/>
            <person name="Dal Grande F."/>
            <person name="Keller J."/>
        </authorList>
    </citation>
    <scope>NUCLEOTIDE SEQUENCE [LARGE SCALE GENOMIC DNA]</scope>
    <source>
        <strain evidence="5 6">SAG 2523</strain>
    </source>
</reference>
<dbReference type="EMBL" id="JALJOV010001975">
    <property type="protein sequence ID" value="KAK9837199.1"/>
    <property type="molecule type" value="Genomic_DNA"/>
</dbReference>
<keyword evidence="2" id="KW-0833">Ubl conjugation pathway</keyword>
<dbReference type="PANTHER" id="PTHR11165">
    <property type="entry name" value="SKP1"/>
    <property type="match status" value="1"/>
</dbReference>
<dbReference type="InterPro" id="IPR011333">
    <property type="entry name" value="SKP1/BTB/POZ_sf"/>
</dbReference>
<dbReference type="Gene3D" id="3.30.710.10">
    <property type="entry name" value="Potassium Channel Kv1.1, Chain A"/>
    <property type="match status" value="1"/>
</dbReference>
<comment type="similarity">
    <text evidence="1">Belongs to the SKP1 family.</text>
</comment>
<keyword evidence="6" id="KW-1185">Reference proteome</keyword>
<feature type="region of interest" description="Disordered" evidence="3">
    <location>
        <begin position="258"/>
        <end position="338"/>
    </location>
</feature>
<dbReference type="GO" id="GO:0006511">
    <property type="term" value="P:ubiquitin-dependent protein catabolic process"/>
    <property type="evidence" value="ECO:0007669"/>
    <property type="project" value="InterPro"/>
</dbReference>
<name>A0AAW1RTY6_9CHLO</name>
<evidence type="ECO:0000256" key="3">
    <source>
        <dbReference type="SAM" id="MobiDB-lite"/>
    </source>
</evidence>
<accession>A0AAW1RTY6</accession>
<evidence type="ECO:0000313" key="5">
    <source>
        <dbReference type="EMBL" id="KAK9837199.1"/>
    </source>
</evidence>
<evidence type="ECO:0000256" key="1">
    <source>
        <dbReference type="ARBA" id="ARBA00009993"/>
    </source>
</evidence>
<feature type="compositionally biased region" description="Polar residues" evidence="3">
    <location>
        <begin position="1"/>
        <end position="10"/>
    </location>
</feature>
<evidence type="ECO:0000256" key="2">
    <source>
        <dbReference type="ARBA" id="ARBA00022786"/>
    </source>
</evidence>
<evidence type="ECO:0000313" key="6">
    <source>
        <dbReference type="Proteomes" id="UP001485043"/>
    </source>
</evidence>
<organism evidence="5 6">
    <name type="scientific">Apatococcus fuscideae</name>
    <dbReference type="NCBI Taxonomy" id="2026836"/>
    <lineage>
        <taxon>Eukaryota</taxon>
        <taxon>Viridiplantae</taxon>
        <taxon>Chlorophyta</taxon>
        <taxon>core chlorophytes</taxon>
        <taxon>Trebouxiophyceae</taxon>
        <taxon>Chlorellales</taxon>
        <taxon>Chlorellaceae</taxon>
        <taxon>Apatococcus</taxon>
    </lineage>
</organism>
<dbReference type="AlphaFoldDB" id="A0AAW1RTY6"/>
<sequence length="419" mass="45677">MPGSRRSASTRAPAPTQEGAPPTFTAAAAAILPAKVWVQTIDGEIKGLDSEMTALLLRNEAMRLEYTKGIGRVDSKPLQLPKQVTPEMLQLLLEYCQFHRAIGRSDKERKLFDEKFIKLDTNRLCELTSAADSLELKQLVELTSKALAKMIEGKSPEEIRETFHLPDDLTEEEKLEPVKNWQDDRRIRLLNRLYAKKRKALAEQKAKLRQAQSCQAGQLEPLEGAEAAQLDGPLALLPALPSAASPADDRSVEELLSFIGGPDQSAKSKAKSKKKKKNKRKGSDGADGINLMADDSIDVHHSQQPAHADVGGQPAEDMRASQPAALHRSSNSDLAVLDDGEVDFMDEDEDEDEDDLEDMDAFDPGLATTWHGAGGEALSGPPLGPLHLRITTLTSLSQFRPKLPATKAAAEPDAGVQSF</sequence>
<dbReference type="InterPro" id="IPR016072">
    <property type="entry name" value="Skp1_comp_dimer"/>
</dbReference>
<dbReference type="Pfam" id="PF01466">
    <property type="entry name" value="Skp1"/>
    <property type="match status" value="1"/>
</dbReference>
<dbReference type="InterPro" id="IPR036296">
    <property type="entry name" value="SKP1-like_dim_sf"/>
</dbReference>
<dbReference type="GO" id="GO:0009867">
    <property type="term" value="P:jasmonic acid mediated signaling pathway"/>
    <property type="evidence" value="ECO:0007669"/>
    <property type="project" value="UniProtKB-ARBA"/>
</dbReference>
<proteinExistence type="inferred from homology"/>
<dbReference type="Proteomes" id="UP001485043">
    <property type="component" value="Unassembled WGS sequence"/>
</dbReference>